<gene>
    <name evidence="1" type="ORF">NCTC10741_01623</name>
</gene>
<accession>A0A3P8LDY3</accession>
<name>A0A3P8LDY3_TSUPA</name>
<dbReference type="Proteomes" id="UP000271626">
    <property type="component" value="Chromosome"/>
</dbReference>
<organism evidence="1 2">
    <name type="scientific">Tsukamurella paurometabola</name>
    <name type="common">Corynebacterium paurometabolum</name>
    <dbReference type="NCBI Taxonomy" id="2061"/>
    <lineage>
        <taxon>Bacteria</taxon>
        <taxon>Bacillati</taxon>
        <taxon>Actinomycetota</taxon>
        <taxon>Actinomycetes</taxon>
        <taxon>Mycobacteriales</taxon>
        <taxon>Tsukamurellaceae</taxon>
        <taxon>Tsukamurella</taxon>
    </lineage>
</organism>
<dbReference type="EMBL" id="LR131273">
    <property type="protein sequence ID" value="VDR38502.1"/>
    <property type="molecule type" value="Genomic_DNA"/>
</dbReference>
<proteinExistence type="predicted"/>
<protein>
    <submittedName>
        <fullName evidence="1">Uncharacterized protein</fullName>
    </submittedName>
</protein>
<reference evidence="1 2" key="1">
    <citation type="submission" date="2018-12" db="EMBL/GenBank/DDBJ databases">
        <authorList>
            <consortium name="Pathogen Informatics"/>
        </authorList>
    </citation>
    <scope>NUCLEOTIDE SEQUENCE [LARGE SCALE GENOMIC DNA]</scope>
    <source>
        <strain evidence="1 2">NCTC10741</strain>
    </source>
</reference>
<evidence type="ECO:0000313" key="1">
    <source>
        <dbReference type="EMBL" id="VDR38502.1"/>
    </source>
</evidence>
<dbReference type="AlphaFoldDB" id="A0A3P8LDY3"/>
<sequence>MLAVVVDLRNPLADDAFELVDVEERSALRILAARVDIRSLVPRQGLEEIFTNSTKEPLNWPFVAAGSEPSWLHRNPEALAHTHHVVREVDLAMVHDQCLRDNSWSSGRIRWPLRGDIYKYRPRYSVSWPHRVFRPVRAGRTWAENLVHHGRYINRFRGNRGQSQPGDAAGVPVHRDGQFDLHPSQRQRIEPEDIEPGCVHQHVLARPSWTELAVHAFWPLSDVAISLGRQSKCGIALFQILENAESICPRRDGDDPFSESRQDPCLRACHHHRAGRFRLGGVLNHDFDSCV</sequence>
<evidence type="ECO:0000313" key="2">
    <source>
        <dbReference type="Proteomes" id="UP000271626"/>
    </source>
</evidence>